<accession>A0A849BGE7</accession>
<dbReference type="InterPro" id="IPR010064">
    <property type="entry name" value="HK97-gp10_tail"/>
</dbReference>
<sequence>MAVDVRLVLDQAAIDDLEDDDDVEDLLEDIGDDIADRAREGAPVLTGAGARSIHAELDVDAQGPFVAVGWSPEQFYLRFAEEGTVRQRAQPFLRPAFEATRI</sequence>
<dbReference type="Proteomes" id="UP000555552">
    <property type="component" value="Unassembled WGS sequence"/>
</dbReference>
<dbReference type="EMBL" id="JABEMA010000004">
    <property type="protein sequence ID" value="NNH21641.1"/>
    <property type="molecule type" value="Genomic_DNA"/>
</dbReference>
<dbReference type="AlphaFoldDB" id="A0A849BGE7"/>
<comment type="caution">
    <text evidence="1">The sequence shown here is derived from an EMBL/GenBank/DDBJ whole genome shotgun (WGS) entry which is preliminary data.</text>
</comment>
<dbReference type="Pfam" id="PF04883">
    <property type="entry name" value="HK97-gp10_like"/>
    <property type="match status" value="1"/>
</dbReference>
<organism evidence="1 2">
    <name type="scientific">Pseudokineococcus marinus</name>
    <dbReference type="NCBI Taxonomy" id="351215"/>
    <lineage>
        <taxon>Bacteria</taxon>
        <taxon>Bacillati</taxon>
        <taxon>Actinomycetota</taxon>
        <taxon>Actinomycetes</taxon>
        <taxon>Kineosporiales</taxon>
        <taxon>Kineosporiaceae</taxon>
        <taxon>Pseudokineococcus</taxon>
    </lineage>
</organism>
<dbReference type="NCBIfam" id="TIGR01725">
    <property type="entry name" value="phge_HK97_gp10"/>
    <property type="match status" value="1"/>
</dbReference>
<proteinExistence type="predicted"/>
<gene>
    <name evidence="1" type="ORF">HLB09_00780</name>
</gene>
<dbReference type="RefSeq" id="WP_171201510.1">
    <property type="nucleotide sequence ID" value="NZ_BAAANP010000006.1"/>
</dbReference>
<keyword evidence="2" id="KW-1185">Reference proteome</keyword>
<name>A0A849BGE7_9ACTN</name>
<protein>
    <submittedName>
        <fullName evidence="1">Uncharacterized protein</fullName>
    </submittedName>
</protein>
<evidence type="ECO:0000313" key="1">
    <source>
        <dbReference type="EMBL" id="NNH21641.1"/>
    </source>
</evidence>
<reference evidence="1 2" key="1">
    <citation type="submission" date="2020-05" db="EMBL/GenBank/DDBJ databases">
        <title>MicrobeNet Type strains.</title>
        <authorList>
            <person name="Nicholson A.C."/>
        </authorList>
    </citation>
    <scope>NUCLEOTIDE SEQUENCE [LARGE SCALE GENOMIC DNA]</scope>
    <source>
        <strain evidence="1 2">JCM 14547</strain>
    </source>
</reference>
<evidence type="ECO:0000313" key="2">
    <source>
        <dbReference type="Proteomes" id="UP000555552"/>
    </source>
</evidence>